<keyword evidence="1" id="KW-0812">Transmembrane</keyword>
<evidence type="ECO:0000313" key="3">
    <source>
        <dbReference type="Proteomes" id="UP001596101"/>
    </source>
</evidence>
<reference evidence="3" key="1">
    <citation type="journal article" date="2019" name="Int. J. Syst. Evol. Microbiol.">
        <title>The Global Catalogue of Microorganisms (GCM) 10K type strain sequencing project: providing services to taxonomists for standard genome sequencing and annotation.</title>
        <authorList>
            <consortium name="The Broad Institute Genomics Platform"/>
            <consortium name="The Broad Institute Genome Sequencing Center for Infectious Disease"/>
            <person name="Wu L."/>
            <person name="Ma J."/>
        </authorList>
    </citation>
    <scope>NUCLEOTIDE SEQUENCE [LARGE SCALE GENOMIC DNA]</scope>
    <source>
        <strain evidence="3">CCUG 43111</strain>
    </source>
</reference>
<feature type="transmembrane region" description="Helical" evidence="1">
    <location>
        <begin position="308"/>
        <end position="328"/>
    </location>
</feature>
<feature type="transmembrane region" description="Helical" evidence="1">
    <location>
        <begin position="20"/>
        <end position="44"/>
    </location>
</feature>
<feature type="transmembrane region" description="Helical" evidence="1">
    <location>
        <begin position="117"/>
        <end position="138"/>
    </location>
</feature>
<name>A0ABW0MT84_9BURK</name>
<accession>A0ABW0MT84</accession>
<evidence type="ECO:0000313" key="2">
    <source>
        <dbReference type="EMBL" id="MFC5480068.1"/>
    </source>
</evidence>
<feature type="transmembrane region" description="Helical" evidence="1">
    <location>
        <begin position="145"/>
        <end position="162"/>
    </location>
</feature>
<organism evidence="2 3">
    <name type="scientific">Massilia suwonensis</name>
    <dbReference type="NCBI Taxonomy" id="648895"/>
    <lineage>
        <taxon>Bacteria</taxon>
        <taxon>Pseudomonadati</taxon>
        <taxon>Pseudomonadota</taxon>
        <taxon>Betaproteobacteria</taxon>
        <taxon>Burkholderiales</taxon>
        <taxon>Oxalobacteraceae</taxon>
        <taxon>Telluria group</taxon>
        <taxon>Massilia</taxon>
    </lineage>
</organism>
<sequence>MDNKAVGENGSWNKVASREWLALALLVALVFLTYSITLTSRFGLLDDYAFLLNGITGSDATFDLLVGAGRPLNALLLDAGFAAAGSIENLALLRLVTLVGIAALASALYVFARRHGLSSATSVSIGAGVALLPSFQVYAAWAQHFTTPFAALLSLVAAYLLTPAHSAERPRVHAILLAAILLATGLLMYQPTAMFFCTAVLISVMASPQPLRDWTMSRLASAAAAFGVAMTAAFVALKIGQRLYPSGSSRYGLLNDPLGKAEWFLREPLWNALSLFTVPADNAVALACVALVCAGLLILCIRKGTRAGCFVLALSILCLLGAYLPNLATAENWASYRSIGALAASVVAVVSIVIIEPVTRYVARNGAENRRRSAHQAGMLAGLVVIVCLAMHAQKTVSHALVLPNVAEIDNVSQYLQQHANTRQISSIFVRPSAWTDSAAAPMAYDEFGLQSSIKAYYAHAIVDILRKSLDILHDATITVIEHGNPAAVPNDNATLYVDFASFASSGKYRAVRSPASSGKTIVLADISDYNWTHGIWTNPDRPAEYSFVFSKADNGMTLRQGDRIKLAHSGDRAVLKVVRFGDYTNVLVDGPPLLPADGHPAEVAVIR</sequence>
<feature type="transmembrane region" description="Helical" evidence="1">
    <location>
        <begin position="91"/>
        <end position="111"/>
    </location>
</feature>
<evidence type="ECO:0000256" key="1">
    <source>
        <dbReference type="SAM" id="Phobius"/>
    </source>
</evidence>
<feature type="transmembrane region" description="Helical" evidence="1">
    <location>
        <begin position="334"/>
        <end position="355"/>
    </location>
</feature>
<feature type="transmembrane region" description="Helical" evidence="1">
    <location>
        <begin position="174"/>
        <end position="207"/>
    </location>
</feature>
<protein>
    <submittedName>
        <fullName evidence="2">Glucosyltransferase domain-containing protein</fullName>
    </submittedName>
</protein>
<feature type="transmembrane region" description="Helical" evidence="1">
    <location>
        <begin position="283"/>
        <end position="301"/>
    </location>
</feature>
<keyword evidence="3" id="KW-1185">Reference proteome</keyword>
<dbReference type="Proteomes" id="UP001596101">
    <property type="component" value="Unassembled WGS sequence"/>
</dbReference>
<proteinExistence type="predicted"/>
<gene>
    <name evidence="2" type="ORF">ACFPQ5_17860</name>
</gene>
<comment type="caution">
    <text evidence="2">The sequence shown here is derived from an EMBL/GenBank/DDBJ whole genome shotgun (WGS) entry which is preliminary data.</text>
</comment>
<keyword evidence="1" id="KW-1133">Transmembrane helix</keyword>
<keyword evidence="1" id="KW-0472">Membrane</keyword>
<dbReference type="EMBL" id="JBHSMR010000013">
    <property type="protein sequence ID" value="MFC5480068.1"/>
    <property type="molecule type" value="Genomic_DNA"/>
</dbReference>
<dbReference type="RefSeq" id="WP_379758722.1">
    <property type="nucleotide sequence ID" value="NZ_JBHSMR010000013.1"/>
</dbReference>
<feature type="transmembrane region" description="Helical" evidence="1">
    <location>
        <begin position="376"/>
        <end position="393"/>
    </location>
</feature>